<name>A0A0P9JS95_9PSED</name>
<dbReference type="EMBL" id="LJPT01000050">
    <property type="protein sequence ID" value="KPW50437.1"/>
    <property type="molecule type" value="Genomic_DNA"/>
</dbReference>
<evidence type="ECO:0000313" key="1">
    <source>
        <dbReference type="EMBL" id="KPW50437.1"/>
    </source>
</evidence>
<comment type="caution">
    <text evidence="1">The sequence shown here is derived from an EMBL/GenBank/DDBJ whole genome shotgun (WGS) entry which is preliminary data.</text>
</comment>
<dbReference type="Proteomes" id="UP000050425">
    <property type="component" value="Unassembled WGS sequence"/>
</dbReference>
<accession>A0A0P9JS95</accession>
<dbReference type="PATRIC" id="fig|251702.3.peg.4196"/>
<proteinExistence type="predicted"/>
<reference evidence="1 2" key="1">
    <citation type="submission" date="2015-09" db="EMBL/GenBank/DDBJ databases">
        <title>Genome announcement of multiple Pseudomonas syringae strains.</title>
        <authorList>
            <person name="Thakur S."/>
            <person name="Wang P.W."/>
            <person name="Gong Y."/>
            <person name="Weir B.S."/>
            <person name="Guttman D.S."/>
        </authorList>
    </citation>
    <scope>NUCLEOTIDE SEQUENCE [LARGE SCALE GENOMIC DNA]</scope>
    <source>
        <strain evidence="1 2">ICMP4303</strain>
    </source>
</reference>
<sequence length="128" mass="14500">MRLGKDGLYGNDLSSRVIWFIIMECKMNVFRVSVLIVVSFIVSSCASKPKTEYEKKIEALPMPATEAERVEQCRAVQDLARSAFIDDVLHDAQRTDPGPGFPAYDESVYPALMRRHRAMNCPSFNLLK</sequence>
<dbReference type="AlphaFoldDB" id="A0A0P9JS95"/>
<evidence type="ECO:0000313" key="2">
    <source>
        <dbReference type="Proteomes" id="UP000050425"/>
    </source>
</evidence>
<protein>
    <submittedName>
        <fullName evidence="1">Uncharacterized protein</fullName>
    </submittedName>
</protein>
<gene>
    <name evidence="1" type="ORF">ALO88_101422</name>
</gene>
<organism evidence="1 2">
    <name type="scientific">Pseudomonas syringae pv. antirrhini</name>
    <dbReference type="NCBI Taxonomy" id="251702"/>
    <lineage>
        <taxon>Bacteria</taxon>
        <taxon>Pseudomonadati</taxon>
        <taxon>Pseudomonadota</taxon>
        <taxon>Gammaproteobacteria</taxon>
        <taxon>Pseudomonadales</taxon>
        <taxon>Pseudomonadaceae</taxon>
        <taxon>Pseudomonas</taxon>
    </lineage>
</organism>